<dbReference type="CDD" id="cd00805">
    <property type="entry name" value="TyrRS_core"/>
    <property type="match status" value="1"/>
</dbReference>
<keyword evidence="2 8" id="KW-0547">Nucleotide-binding</keyword>
<keyword evidence="1 8" id="KW-0436">Ligase</keyword>
<keyword evidence="6 8" id="KW-0030">Aminoacyl-tRNA synthetase</keyword>
<gene>
    <name evidence="8" type="primary">tyrS</name>
    <name evidence="11" type="ORF">B7R76_07210</name>
</gene>
<dbReference type="InterPro" id="IPR024107">
    <property type="entry name" value="Tyr-tRNA-ligase_bac_1"/>
</dbReference>
<comment type="function">
    <text evidence="8">Catalyzes the attachment of tyrosine to tRNA(Tyr) in a two-step reaction: tyrosine is first activated by ATP to form Tyr-AMP and then transferred to the acceptor end of tRNA(Tyr).</text>
</comment>
<feature type="binding site" evidence="8">
    <location>
        <position position="185"/>
    </location>
    <ligand>
        <name>L-tyrosine</name>
        <dbReference type="ChEBI" id="CHEBI:58315"/>
    </ligand>
</feature>
<dbReference type="InterPro" id="IPR002307">
    <property type="entry name" value="Tyr-tRNA-ligase"/>
</dbReference>
<evidence type="ECO:0000313" key="11">
    <source>
        <dbReference type="EMBL" id="PNH18109.1"/>
    </source>
</evidence>
<dbReference type="InterPro" id="IPR001412">
    <property type="entry name" value="aa-tRNA-synth_I_CS"/>
</dbReference>
<comment type="catalytic activity">
    <reaction evidence="7 8">
        <text>tRNA(Tyr) + L-tyrosine + ATP = L-tyrosyl-tRNA(Tyr) + AMP + diphosphate + H(+)</text>
        <dbReference type="Rhea" id="RHEA:10220"/>
        <dbReference type="Rhea" id="RHEA-COMP:9706"/>
        <dbReference type="Rhea" id="RHEA-COMP:9707"/>
        <dbReference type="ChEBI" id="CHEBI:15378"/>
        <dbReference type="ChEBI" id="CHEBI:30616"/>
        <dbReference type="ChEBI" id="CHEBI:33019"/>
        <dbReference type="ChEBI" id="CHEBI:58315"/>
        <dbReference type="ChEBI" id="CHEBI:78442"/>
        <dbReference type="ChEBI" id="CHEBI:78536"/>
        <dbReference type="ChEBI" id="CHEBI:456215"/>
        <dbReference type="EC" id="6.1.1.1"/>
    </reaction>
</comment>
<dbReference type="PANTHER" id="PTHR11766:SF0">
    <property type="entry name" value="TYROSINE--TRNA LIGASE, MITOCHONDRIAL"/>
    <property type="match status" value="1"/>
</dbReference>
<dbReference type="RefSeq" id="WP_051821078.1">
    <property type="nucleotide sequence ID" value="NZ_NBZD01000004.1"/>
</dbReference>
<evidence type="ECO:0000256" key="4">
    <source>
        <dbReference type="ARBA" id="ARBA00022884"/>
    </source>
</evidence>
<dbReference type="Gene3D" id="3.40.50.620">
    <property type="entry name" value="HUPs"/>
    <property type="match status" value="1"/>
</dbReference>
<keyword evidence="8" id="KW-0963">Cytoplasm</keyword>
<evidence type="ECO:0000256" key="1">
    <source>
        <dbReference type="ARBA" id="ARBA00022598"/>
    </source>
</evidence>
<dbReference type="EC" id="6.1.1.1" evidence="8"/>
<dbReference type="EMBL" id="NBZD01000004">
    <property type="protein sequence ID" value="PNH18109.1"/>
    <property type="molecule type" value="Genomic_DNA"/>
</dbReference>
<evidence type="ECO:0000313" key="12">
    <source>
        <dbReference type="Proteomes" id="UP000236394"/>
    </source>
</evidence>
<dbReference type="InterPro" id="IPR002305">
    <property type="entry name" value="aa-tRNA-synth_Ic"/>
</dbReference>
<dbReference type="GO" id="GO:0003723">
    <property type="term" value="F:RNA binding"/>
    <property type="evidence" value="ECO:0007669"/>
    <property type="project" value="UniProtKB-KW"/>
</dbReference>
<dbReference type="AlphaFoldDB" id="A0A2J8B015"/>
<dbReference type="SUPFAM" id="SSF55174">
    <property type="entry name" value="Alpha-L RNA-binding motif"/>
    <property type="match status" value="1"/>
</dbReference>
<dbReference type="NCBIfam" id="TIGR00234">
    <property type="entry name" value="tyrS"/>
    <property type="match status" value="1"/>
</dbReference>
<evidence type="ECO:0000256" key="6">
    <source>
        <dbReference type="ARBA" id="ARBA00023146"/>
    </source>
</evidence>
<dbReference type="PROSITE" id="PS00178">
    <property type="entry name" value="AA_TRNA_LIGASE_I"/>
    <property type="match status" value="1"/>
</dbReference>
<dbReference type="Pfam" id="PF22421">
    <property type="entry name" value="SYY_C-terminal"/>
    <property type="match status" value="1"/>
</dbReference>
<dbReference type="GO" id="GO:0005829">
    <property type="term" value="C:cytosol"/>
    <property type="evidence" value="ECO:0007669"/>
    <property type="project" value="TreeGrafter"/>
</dbReference>
<organism evidence="11 12">
    <name type="scientific">Mageeibacillus indolicus</name>
    <dbReference type="NCBI Taxonomy" id="884684"/>
    <lineage>
        <taxon>Bacteria</taxon>
        <taxon>Bacillati</taxon>
        <taxon>Bacillota</taxon>
        <taxon>Clostridia</taxon>
        <taxon>Eubacteriales</taxon>
        <taxon>Oscillospiraceae</taxon>
        <taxon>Mageeibacillus</taxon>
    </lineage>
</organism>
<evidence type="ECO:0000256" key="7">
    <source>
        <dbReference type="ARBA" id="ARBA00048248"/>
    </source>
</evidence>
<dbReference type="InterPro" id="IPR014729">
    <property type="entry name" value="Rossmann-like_a/b/a_fold"/>
</dbReference>
<dbReference type="GO" id="GO:0004831">
    <property type="term" value="F:tyrosine-tRNA ligase activity"/>
    <property type="evidence" value="ECO:0007669"/>
    <property type="project" value="UniProtKB-UniRule"/>
</dbReference>
<dbReference type="Gene3D" id="3.10.290.10">
    <property type="entry name" value="RNA-binding S4 domain"/>
    <property type="match status" value="1"/>
</dbReference>
<dbReference type="InterPro" id="IPR036986">
    <property type="entry name" value="S4_RNA-bd_sf"/>
</dbReference>
<dbReference type="InterPro" id="IPR024088">
    <property type="entry name" value="Tyr-tRNA-ligase_bac-type"/>
</dbReference>
<dbReference type="PRINTS" id="PR01040">
    <property type="entry name" value="TRNASYNTHTYR"/>
</dbReference>
<dbReference type="SUPFAM" id="SSF52374">
    <property type="entry name" value="Nucleotidylyl transferase"/>
    <property type="match status" value="1"/>
</dbReference>
<evidence type="ECO:0000256" key="5">
    <source>
        <dbReference type="ARBA" id="ARBA00022917"/>
    </source>
</evidence>
<dbReference type="Gene3D" id="1.10.240.10">
    <property type="entry name" value="Tyrosyl-Transfer RNA Synthetase"/>
    <property type="match status" value="1"/>
</dbReference>
<feature type="binding site" evidence="8">
    <location>
        <position position="248"/>
    </location>
    <ligand>
        <name>ATP</name>
        <dbReference type="ChEBI" id="CHEBI:30616"/>
    </ligand>
</feature>
<dbReference type="Pfam" id="PF00579">
    <property type="entry name" value="tRNA-synt_1b"/>
    <property type="match status" value="1"/>
</dbReference>
<feature type="binding site" evidence="8">
    <location>
        <position position="52"/>
    </location>
    <ligand>
        <name>L-tyrosine</name>
        <dbReference type="ChEBI" id="CHEBI:58315"/>
    </ligand>
</feature>
<comment type="caution">
    <text evidence="11">The sequence shown here is derived from an EMBL/GenBank/DDBJ whole genome shotgun (WGS) entry which is preliminary data.</text>
</comment>
<keyword evidence="5 8" id="KW-0648">Protein biosynthesis</keyword>
<reference evidence="12" key="1">
    <citation type="submission" date="2017-04" db="EMBL/GenBank/DDBJ databases">
        <authorList>
            <person name="Bumgarner R.E."/>
            <person name="Fredricks D.N."/>
            <person name="Srinivasan S."/>
        </authorList>
    </citation>
    <scope>NUCLEOTIDE SEQUENCE [LARGE SCALE GENOMIC DNA]</scope>
    <source>
        <strain evidence="12">KA00405</strain>
    </source>
</reference>
<evidence type="ECO:0000259" key="10">
    <source>
        <dbReference type="Pfam" id="PF22421"/>
    </source>
</evidence>
<feature type="domain" description="Tyrosine--tRNA ligase SYY-like C-terminal" evidence="10">
    <location>
        <begin position="356"/>
        <end position="419"/>
    </location>
</feature>
<feature type="binding site" evidence="8">
    <location>
        <position position="189"/>
    </location>
    <ligand>
        <name>L-tyrosine</name>
        <dbReference type="ChEBI" id="CHEBI:58315"/>
    </ligand>
</feature>
<dbReference type="GO" id="GO:0005524">
    <property type="term" value="F:ATP binding"/>
    <property type="evidence" value="ECO:0007669"/>
    <property type="project" value="UniProtKB-UniRule"/>
</dbReference>
<dbReference type="Proteomes" id="UP000236394">
    <property type="component" value="Unassembled WGS sequence"/>
</dbReference>
<evidence type="ECO:0000256" key="3">
    <source>
        <dbReference type="ARBA" id="ARBA00022840"/>
    </source>
</evidence>
<dbReference type="HAMAP" id="MF_02006">
    <property type="entry name" value="Tyr_tRNA_synth_type1"/>
    <property type="match status" value="1"/>
</dbReference>
<comment type="subunit">
    <text evidence="8">Homodimer.</text>
</comment>
<keyword evidence="3 8" id="KW-0067">ATP-binding</keyword>
<comment type="subcellular location">
    <subcellularLocation>
        <location evidence="8">Cytoplasm</location>
    </subcellularLocation>
</comment>
<dbReference type="FunFam" id="1.10.240.10:FF:000001">
    <property type="entry name" value="Tyrosine--tRNA ligase"/>
    <property type="match status" value="1"/>
</dbReference>
<protein>
    <recommendedName>
        <fullName evidence="8">Tyrosine--tRNA ligase</fullName>
        <ecNumber evidence="8">6.1.1.1</ecNumber>
    </recommendedName>
    <alternativeName>
        <fullName evidence="8">Tyrosyl-tRNA synthetase</fullName>
        <shortName evidence="8">TyrRS</shortName>
    </alternativeName>
</protein>
<evidence type="ECO:0000256" key="9">
    <source>
        <dbReference type="PROSITE-ProRule" id="PRU00182"/>
    </source>
</evidence>
<evidence type="ECO:0000256" key="8">
    <source>
        <dbReference type="HAMAP-Rule" id="MF_02006"/>
    </source>
</evidence>
<dbReference type="InterPro" id="IPR054608">
    <property type="entry name" value="SYY-like_C"/>
</dbReference>
<accession>A0A2J8B015</accession>
<dbReference type="GO" id="GO:0006437">
    <property type="term" value="P:tyrosyl-tRNA aminoacylation"/>
    <property type="evidence" value="ECO:0007669"/>
    <property type="project" value="UniProtKB-UniRule"/>
</dbReference>
<proteinExistence type="inferred from homology"/>
<name>A0A2J8B015_9FIRM</name>
<comment type="similarity">
    <text evidence="8">Belongs to the class-I aminoacyl-tRNA synthetase family. TyrS type 1 subfamily.</text>
</comment>
<feature type="short sequence motif" description="'KMSKS' region" evidence="8">
    <location>
        <begin position="245"/>
        <end position="249"/>
    </location>
</feature>
<dbReference type="PANTHER" id="PTHR11766">
    <property type="entry name" value="TYROSYL-TRNA SYNTHETASE"/>
    <property type="match status" value="1"/>
</dbReference>
<keyword evidence="4 9" id="KW-0694">RNA-binding</keyword>
<sequence>MAEGTDINRSQDVHETQETNIYDVLSERGYIAQCTHPEEVRKLLSKPGVTFYIGFDPTADSLHAGHFIQVMIMAHMQKAGHRPIALMGGGTGMIGDPSGRSDLRKMMTRETVQHNVDCIKAQMSRLIEFGPGKATIANNADWLLNLNYIDFLREFGPCFSVNRMLTAECYKKRLEVGLTFLEFNYMLMQAYDFYKLHESMNCRLELGGDDQWSNILAGTDLIRRKTGEETYGLTFRLLTTSEGIKMGKTANGALWLDPDKCPPFEFYQFWRNIADADVINCLKMVTFVSMDEIRAYEKLEGSEINTAKKRLAFEVTKLIHGEEIAAQCQQQAIELFEGGGRSQSMETAELGSSDLGKTTILDSLLAVKLIPSKGEGRRLMQQNGLFLNEKVIADFSRTWCADDFANGEAIIRKGKKKYYRFILK</sequence>
<feature type="short sequence motif" description="'HIGH' region" evidence="8">
    <location>
        <begin position="57"/>
        <end position="66"/>
    </location>
</feature>
<dbReference type="PROSITE" id="PS50889">
    <property type="entry name" value="S4"/>
    <property type="match status" value="1"/>
</dbReference>
<evidence type="ECO:0000256" key="2">
    <source>
        <dbReference type="ARBA" id="ARBA00022741"/>
    </source>
</evidence>